<proteinExistence type="predicted"/>
<evidence type="ECO:0000313" key="1">
    <source>
        <dbReference type="Proteomes" id="UP000887576"/>
    </source>
</evidence>
<accession>A0AC34QK43</accession>
<organism evidence="1 2">
    <name type="scientific">Panagrolaimus sp. JU765</name>
    <dbReference type="NCBI Taxonomy" id="591449"/>
    <lineage>
        <taxon>Eukaryota</taxon>
        <taxon>Metazoa</taxon>
        <taxon>Ecdysozoa</taxon>
        <taxon>Nematoda</taxon>
        <taxon>Chromadorea</taxon>
        <taxon>Rhabditida</taxon>
        <taxon>Tylenchina</taxon>
        <taxon>Panagrolaimomorpha</taxon>
        <taxon>Panagrolaimoidea</taxon>
        <taxon>Panagrolaimidae</taxon>
        <taxon>Panagrolaimus</taxon>
    </lineage>
</organism>
<reference evidence="2" key="1">
    <citation type="submission" date="2022-11" db="UniProtKB">
        <authorList>
            <consortium name="WormBaseParasite"/>
        </authorList>
    </citation>
    <scope>IDENTIFICATION</scope>
</reference>
<name>A0AC34QK43_9BILA</name>
<dbReference type="Proteomes" id="UP000887576">
    <property type="component" value="Unplaced"/>
</dbReference>
<sequence length="147" mass="16616">MGANLGKTQSTYAYGFPPRRRCSNIENGNDFSKNYWGPNCPNDSSMSKIVGSEFWAIDSEERYRQEVFDRKSENFYPSASTFKNKNNFESPFSSSKKSKPLVDINCNHTSNTIVTRQPPPYTSGSILGQTKLRANPQKYIPSYVAGF</sequence>
<evidence type="ECO:0000313" key="2">
    <source>
        <dbReference type="WBParaSite" id="JU765_v2.g17152.t1"/>
    </source>
</evidence>
<protein>
    <submittedName>
        <fullName evidence="2">Uncharacterized protein</fullName>
    </submittedName>
</protein>
<dbReference type="WBParaSite" id="JU765_v2.g17152.t1">
    <property type="protein sequence ID" value="JU765_v2.g17152.t1"/>
    <property type="gene ID" value="JU765_v2.g17152"/>
</dbReference>